<dbReference type="InterPro" id="IPR001611">
    <property type="entry name" value="Leu-rich_rpt"/>
</dbReference>
<evidence type="ECO:0000256" key="9">
    <source>
        <dbReference type="ARBA" id="ARBA00049982"/>
    </source>
</evidence>
<dbReference type="KEGG" id="ppap:129806791"/>
<dbReference type="InterPro" id="IPR056496">
    <property type="entry name" value="CS_DNAAF11_C"/>
</dbReference>
<evidence type="ECO:0000256" key="2">
    <source>
        <dbReference type="ARBA" id="ARBA00004496"/>
    </source>
</evidence>
<comment type="similarity">
    <text evidence="9">Belongs to the tilB family.</text>
</comment>
<keyword evidence="7" id="KW-0969">Cilium</keyword>
<dbReference type="PROSITE" id="PS51450">
    <property type="entry name" value="LRR"/>
    <property type="match status" value="3"/>
</dbReference>
<keyword evidence="8" id="KW-0966">Cell projection</keyword>
<protein>
    <recommendedName>
        <fullName evidence="11">U2A'/phosphoprotein 32 family A C-terminal domain-containing protein</fullName>
    </recommendedName>
</protein>
<feature type="compositionally biased region" description="Basic and acidic residues" evidence="10">
    <location>
        <begin position="197"/>
        <end position="227"/>
    </location>
</feature>
<dbReference type="AlphaFoldDB" id="A0A1B0DDS5"/>
<dbReference type="GO" id="GO:0005929">
    <property type="term" value="C:cilium"/>
    <property type="evidence" value="ECO:0007669"/>
    <property type="project" value="UniProtKB-SubCell"/>
</dbReference>
<dbReference type="InterPro" id="IPR003603">
    <property type="entry name" value="U2A'_phosphoprotein32A_C"/>
</dbReference>
<dbReference type="CTD" id="33130"/>
<dbReference type="PANTHER" id="PTHR18849:SF0">
    <property type="entry name" value="CILIA- AND FLAGELLA-ASSOCIATED PROTEIN 410-RELATED"/>
    <property type="match status" value="1"/>
</dbReference>
<dbReference type="Pfam" id="PF14580">
    <property type="entry name" value="LRR_9"/>
    <property type="match status" value="1"/>
</dbReference>
<evidence type="ECO:0000256" key="10">
    <source>
        <dbReference type="SAM" id="MobiDB-lite"/>
    </source>
</evidence>
<keyword evidence="3" id="KW-0963">Cytoplasm</keyword>
<dbReference type="GO" id="GO:0036158">
    <property type="term" value="P:outer dynein arm assembly"/>
    <property type="evidence" value="ECO:0007669"/>
    <property type="project" value="TreeGrafter"/>
</dbReference>
<dbReference type="SMART" id="SM00446">
    <property type="entry name" value="LRRcap"/>
    <property type="match status" value="1"/>
</dbReference>
<dbReference type="Proteomes" id="UP000092462">
    <property type="component" value="Unassembled WGS sequence"/>
</dbReference>
<dbReference type="VEuPathDB" id="VectorBase:PPAI006048"/>
<dbReference type="Gene3D" id="3.80.10.10">
    <property type="entry name" value="Ribonuclease Inhibitor"/>
    <property type="match status" value="1"/>
</dbReference>
<evidence type="ECO:0000313" key="13">
    <source>
        <dbReference type="Proteomes" id="UP000092462"/>
    </source>
</evidence>
<proteinExistence type="inferred from homology"/>
<accession>A0A1B0DDS5</accession>
<dbReference type="PANTHER" id="PTHR18849">
    <property type="entry name" value="LEUCINE RICH REPEAT PROTEIN"/>
    <property type="match status" value="1"/>
</dbReference>
<dbReference type="GeneID" id="129806791"/>
<evidence type="ECO:0000256" key="7">
    <source>
        <dbReference type="ARBA" id="ARBA00023069"/>
    </source>
</evidence>
<sequence>MVRITEELIRKRSEHNERMIGTLEELSLHQENIEKIEHLQNWCRDLRILLLQSNLISKIENLWKLKKLEYLNLAINNIEIIENLHQLESLKKLDLTLNFIGQLTSVESLKDNYNLRELILTGNPCTEFPGYREFVITVLPQITQLDCSEISRSDRILAMKDFQSIRQTIIQRQAQYKIRRDEQKLRVLQQLQEDAKAREHLPEEEQTKHFWDQKSEHSPEVRVEIAKKHSKSQQNPPTTDPLAPPKRAPKLFSASGRPFCINEPKIDFHFHDEPDRFELELLVYKFLDTAHLSVDVQPNYVRVGVKKKIFQLALDEEVKCEESVTQRSEITGHLLVKMPKLHGKISKKNPENPSRELPNASESQKNTE</sequence>
<dbReference type="EnsemblMetazoa" id="PPAI006048-RA">
    <property type="protein sequence ID" value="PPAI006048-PA"/>
    <property type="gene ID" value="PPAI006048"/>
</dbReference>
<reference evidence="12" key="1">
    <citation type="submission" date="2022-08" db="UniProtKB">
        <authorList>
            <consortium name="EnsemblMetazoa"/>
        </authorList>
    </citation>
    <scope>IDENTIFICATION</scope>
    <source>
        <strain evidence="12">Israel</strain>
    </source>
</reference>
<organism evidence="12 13">
    <name type="scientific">Phlebotomus papatasi</name>
    <name type="common">Sandfly</name>
    <dbReference type="NCBI Taxonomy" id="29031"/>
    <lineage>
        <taxon>Eukaryota</taxon>
        <taxon>Metazoa</taxon>
        <taxon>Ecdysozoa</taxon>
        <taxon>Arthropoda</taxon>
        <taxon>Hexapoda</taxon>
        <taxon>Insecta</taxon>
        <taxon>Pterygota</taxon>
        <taxon>Neoptera</taxon>
        <taxon>Endopterygota</taxon>
        <taxon>Diptera</taxon>
        <taxon>Nematocera</taxon>
        <taxon>Psychodoidea</taxon>
        <taxon>Psychodidae</taxon>
        <taxon>Phlebotomus</taxon>
        <taxon>Phlebotomus</taxon>
    </lineage>
</organism>
<dbReference type="InterPro" id="IPR032675">
    <property type="entry name" value="LRR_dom_sf"/>
</dbReference>
<keyword evidence="6" id="KW-0175">Coiled coil</keyword>
<dbReference type="SMART" id="SM00365">
    <property type="entry name" value="LRR_SD22"/>
    <property type="match status" value="3"/>
</dbReference>
<dbReference type="GO" id="GO:0005737">
    <property type="term" value="C:cytoplasm"/>
    <property type="evidence" value="ECO:0007669"/>
    <property type="project" value="UniProtKB-SubCell"/>
</dbReference>
<evidence type="ECO:0000313" key="12">
    <source>
        <dbReference type="EnsemblMetazoa" id="PPAI006048-PA"/>
    </source>
</evidence>
<keyword evidence="4" id="KW-0433">Leucine-rich repeat</keyword>
<dbReference type="FunFam" id="3.80.10.10:FF:000052">
    <property type="entry name" value="Leucine rich repeat containing 6"/>
    <property type="match status" value="1"/>
</dbReference>
<feature type="domain" description="U2A'/phosphoprotein 32 family A C-terminal" evidence="11">
    <location>
        <begin position="128"/>
        <end position="146"/>
    </location>
</feature>
<evidence type="ECO:0000256" key="4">
    <source>
        <dbReference type="ARBA" id="ARBA00022614"/>
    </source>
</evidence>
<comment type="subcellular location">
    <subcellularLocation>
        <location evidence="1">Cell projection</location>
        <location evidence="1">Cilium</location>
    </subcellularLocation>
    <subcellularLocation>
        <location evidence="2">Cytoplasm</location>
    </subcellularLocation>
</comment>
<evidence type="ECO:0000256" key="8">
    <source>
        <dbReference type="ARBA" id="ARBA00023273"/>
    </source>
</evidence>
<dbReference type="EMBL" id="AJVK01014612">
    <property type="status" value="NOT_ANNOTATED_CDS"/>
    <property type="molecule type" value="Genomic_DNA"/>
</dbReference>
<dbReference type="VEuPathDB" id="VectorBase:PPAPM1_009651"/>
<keyword evidence="5" id="KW-0677">Repeat</keyword>
<evidence type="ECO:0000256" key="3">
    <source>
        <dbReference type="ARBA" id="ARBA00022490"/>
    </source>
</evidence>
<dbReference type="Pfam" id="PF23602">
    <property type="entry name" value="CS_DNAAF11_C"/>
    <property type="match status" value="1"/>
</dbReference>
<keyword evidence="13" id="KW-1185">Reference proteome</keyword>
<dbReference type="SUPFAM" id="SSF52058">
    <property type="entry name" value="L domain-like"/>
    <property type="match status" value="1"/>
</dbReference>
<evidence type="ECO:0000259" key="11">
    <source>
        <dbReference type="SMART" id="SM00446"/>
    </source>
</evidence>
<dbReference type="RefSeq" id="XP_055711540.1">
    <property type="nucleotide sequence ID" value="XM_055855565.1"/>
</dbReference>
<evidence type="ECO:0000256" key="5">
    <source>
        <dbReference type="ARBA" id="ARBA00022737"/>
    </source>
</evidence>
<name>A0A1B0DDS5_PHLPP</name>
<feature type="region of interest" description="Disordered" evidence="10">
    <location>
        <begin position="342"/>
        <end position="368"/>
    </location>
</feature>
<feature type="region of interest" description="Disordered" evidence="10">
    <location>
        <begin position="197"/>
        <end position="249"/>
    </location>
</feature>
<evidence type="ECO:0000256" key="6">
    <source>
        <dbReference type="ARBA" id="ARBA00023054"/>
    </source>
</evidence>
<evidence type="ECO:0000256" key="1">
    <source>
        <dbReference type="ARBA" id="ARBA00004138"/>
    </source>
</evidence>
<dbReference type="OrthoDB" id="10250990at2759"/>